<evidence type="ECO:0000313" key="2">
    <source>
        <dbReference type="EMBL" id="QOD62038.1"/>
    </source>
</evidence>
<dbReference type="OrthoDB" id="9762378at2"/>
<organism evidence="2 3">
    <name type="scientific">Polaribacter haliotis</name>
    <dbReference type="NCBI Taxonomy" id="1888915"/>
    <lineage>
        <taxon>Bacteria</taxon>
        <taxon>Pseudomonadati</taxon>
        <taxon>Bacteroidota</taxon>
        <taxon>Flavobacteriia</taxon>
        <taxon>Flavobacteriales</taxon>
        <taxon>Flavobacteriaceae</taxon>
    </lineage>
</organism>
<dbReference type="CDD" id="cd03677">
    <property type="entry name" value="MM_CoA_mutase_beta"/>
    <property type="match status" value="1"/>
</dbReference>
<dbReference type="EMBL" id="CP061813">
    <property type="protein sequence ID" value="QOD62038.1"/>
    <property type="molecule type" value="Genomic_DNA"/>
</dbReference>
<dbReference type="GO" id="GO:0031419">
    <property type="term" value="F:cobalamin binding"/>
    <property type="evidence" value="ECO:0007669"/>
    <property type="project" value="InterPro"/>
</dbReference>
<dbReference type="Pfam" id="PF01642">
    <property type="entry name" value="MM_CoA_mutase"/>
    <property type="match status" value="1"/>
</dbReference>
<sequence length="454" mass="52281">MSKFLFDDFNGTSPAAWKQKIQVDLKGADYNETLLWKTNDGLTVKPFYTKEDRNNLKINLPKNSFKTCQTIFIDDEITANTFAVDSLNRGATALQFVANSKFDFKVLLKDIQLKEIVVYFKFSFLDDFFIKEIFEFINSNTCFFQTDIIGNFAETGNWFVNLKEDYKKLESIVNTTENSISIFGDLYQNAGANNTQQLAYTLAHANEYLNHFGASIASKIHFQFSVGGNYFHEIAKLRAFRLLWSSLLKEYNIEEKEETHLFVQPSFRNKTLYDYNVNMLRTTSESMSAILGGANTISNISYNTIYAKQNEFGERIGRNQLLILQEESGFLNAQNFANGTYYIESLTEQMAEKALAIFKQIEKGGGLVKQLKEGIIQKKTKESALKEEAQFAKNELILLGTNLHANKQDFMKEYLEIDPFLKQRKIKTLIPPLIRKRLSENHEKQRLKNESSTH</sequence>
<keyword evidence="3" id="KW-1185">Reference proteome</keyword>
<dbReference type="Proteomes" id="UP000516764">
    <property type="component" value="Chromosome"/>
</dbReference>
<gene>
    <name evidence="2" type="ORF">H9I45_06225</name>
</gene>
<dbReference type="InterPro" id="IPR016176">
    <property type="entry name" value="Cbl-dep_enz_cat"/>
</dbReference>
<evidence type="ECO:0000313" key="3">
    <source>
        <dbReference type="Proteomes" id="UP000516764"/>
    </source>
</evidence>
<dbReference type="InterPro" id="IPR006099">
    <property type="entry name" value="MeMalonylCoA_mutase_a/b_cat"/>
</dbReference>
<dbReference type="KEGG" id="phal:H9I45_06225"/>
<dbReference type="Gene3D" id="3.20.20.240">
    <property type="entry name" value="Methylmalonyl-CoA mutase"/>
    <property type="match status" value="1"/>
</dbReference>
<proteinExistence type="predicted"/>
<dbReference type="AlphaFoldDB" id="A0A7L8AJ53"/>
<evidence type="ECO:0000259" key="1">
    <source>
        <dbReference type="Pfam" id="PF01642"/>
    </source>
</evidence>
<dbReference type="PANTHER" id="PTHR48101:SF1">
    <property type="entry name" value="METHYLMALONYL-COA MUTASE, LARGE SUBUNIT"/>
    <property type="match status" value="1"/>
</dbReference>
<dbReference type="PANTHER" id="PTHR48101">
    <property type="entry name" value="METHYLMALONYL-COA MUTASE, MITOCHONDRIAL-RELATED"/>
    <property type="match status" value="1"/>
</dbReference>
<protein>
    <submittedName>
        <fullName evidence="2">Methylmalonyl-CoA mutase subunit beta</fullName>
    </submittedName>
</protein>
<name>A0A7L8AJ53_9FLAO</name>
<feature type="domain" description="Methylmalonyl-CoA mutase alpha/beta chain catalytic" evidence="1">
    <location>
        <begin position="142"/>
        <end position="447"/>
    </location>
</feature>
<dbReference type="SUPFAM" id="SSF51703">
    <property type="entry name" value="Cobalamin (vitamin B12)-dependent enzymes"/>
    <property type="match status" value="1"/>
</dbReference>
<dbReference type="RefSeq" id="WP_088353215.1">
    <property type="nucleotide sequence ID" value="NZ_CP061813.1"/>
</dbReference>
<accession>A0A7L8AJ53</accession>
<reference evidence="2 3" key="1">
    <citation type="journal article" date="2016" name="Int. J. Syst. Evol. Microbiol.">
        <title>Polaribacter haliotis sp. nov., isolated from the gut of abalone Haliotis discus hannai.</title>
        <authorList>
            <person name="Kim Y.O."/>
            <person name="Park I.S."/>
            <person name="Park S."/>
            <person name="Nam B.H."/>
            <person name="Park J.M."/>
            <person name="Kim D.G."/>
            <person name="Yoon J.H."/>
        </authorList>
    </citation>
    <scope>NUCLEOTIDE SEQUENCE [LARGE SCALE GENOMIC DNA]</scope>
    <source>
        <strain evidence="2 3">KCTC 52418</strain>
    </source>
</reference>
<dbReference type="GO" id="GO:0016866">
    <property type="term" value="F:intramolecular transferase activity"/>
    <property type="evidence" value="ECO:0007669"/>
    <property type="project" value="InterPro"/>
</dbReference>